<proteinExistence type="predicted"/>
<dbReference type="KEGG" id="bpb:bpr_II249"/>
<protein>
    <submittedName>
        <fullName evidence="1">Uncharacterized protein</fullName>
    </submittedName>
</protein>
<dbReference type="RefSeq" id="WP_013282835.1">
    <property type="nucleotide sequence ID" value="NC_014389.1"/>
</dbReference>
<dbReference type="HOGENOM" id="CLU_1486444_0_0_9"/>
<organism evidence="1 2">
    <name type="scientific">Butyrivibrio proteoclasticus (strain ATCC 51982 / DSM 14932 / B316)</name>
    <name type="common">Clostridium proteoclasticum</name>
    <dbReference type="NCBI Taxonomy" id="515622"/>
    <lineage>
        <taxon>Bacteria</taxon>
        <taxon>Bacillati</taxon>
        <taxon>Bacillota</taxon>
        <taxon>Clostridia</taxon>
        <taxon>Lachnospirales</taxon>
        <taxon>Lachnospiraceae</taxon>
        <taxon>Butyrivibrio</taxon>
    </lineage>
</organism>
<reference evidence="1 2" key="1">
    <citation type="journal article" date="2010" name="PLoS ONE">
        <title>The glycobiome of the rumen bacterium Butyrivibrio proteoclasticus B316(T) highlights adaptation to a polysaccharide-rich environment.</title>
        <authorList>
            <person name="Kelly W.J."/>
            <person name="Leahy S.C."/>
            <person name="Altermann E."/>
            <person name="Yeoman C.J."/>
            <person name="Dunne J.C."/>
            <person name="Kong Z."/>
            <person name="Pacheco D.M."/>
            <person name="Li D."/>
            <person name="Noel S.J."/>
            <person name="Moon C.D."/>
            <person name="Cookson A.L."/>
            <person name="Attwood G.T."/>
        </authorList>
    </citation>
    <scope>NUCLEOTIDE SEQUENCE [LARGE SCALE GENOMIC DNA]</scope>
    <source>
        <strain evidence="2">ATCC 51982 / DSM 14932 / B316</strain>
        <plasmid evidence="2">Plasmid pCY360</plasmid>
    </source>
</reference>
<name>E0S454_BUTPB</name>
<dbReference type="EMBL" id="CP001812">
    <property type="protein sequence ID" value="ADL36186.1"/>
    <property type="molecule type" value="Genomic_DNA"/>
</dbReference>
<keyword evidence="2" id="KW-1185">Reference proteome</keyword>
<dbReference type="Proteomes" id="UP000001299">
    <property type="component" value="Plasmid pCY360"/>
</dbReference>
<evidence type="ECO:0000313" key="2">
    <source>
        <dbReference type="Proteomes" id="UP000001299"/>
    </source>
</evidence>
<accession>E0S454</accession>
<gene>
    <name evidence="1" type="ordered locus">bpr_II249</name>
</gene>
<dbReference type="AlphaFoldDB" id="E0S454"/>
<keyword evidence="1" id="KW-0614">Plasmid</keyword>
<geneLocation type="plasmid" evidence="1 2">
    <name>pCY360</name>
</geneLocation>
<evidence type="ECO:0000313" key="1">
    <source>
        <dbReference type="EMBL" id="ADL36186.1"/>
    </source>
</evidence>
<sequence length="181" mass="21399">MFKRRVIIVDDCPFCSSPKTGYIIASTKTDPRICRRYLRYGEYVRLQQYANDDRNCFCLDCNAEWHQKLYSKKLSFIELCELKERKGIEQALLEPEPIVIKPNKKKRKKKDNKIIKAFVKTMIYDPTIGTAKDILHIGQTEQTKVQDKEPQDFKELYREVFGAEPVMKQLEVDSDFEEFDD</sequence>